<dbReference type="PANTHER" id="PTHR10885:SF0">
    <property type="entry name" value="ISOPENTENYL-DIPHOSPHATE DELTA-ISOMERASE"/>
    <property type="match status" value="1"/>
</dbReference>
<dbReference type="SUPFAM" id="SSF55811">
    <property type="entry name" value="Nudix"/>
    <property type="match status" value="1"/>
</dbReference>
<gene>
    <name evidence="9" type="ORF">MAR_025042</name>
</gene>
<evidence type="ECO:0000256" key="4">
    <source>
        <dbReference type="ARBA" id="ARBA00007579"/>
    </source>
</evidence>
<dbReference type="InterPro" id="IPR011876">
    <property type="entry name" value="IsopentenylPP_isomerase_typ1"/>
</dbReference>
<dbReference type="NCBIfam" id="TIGR02150">
    <property type="entry name" value="IPP_isom_1"/>
    <property type="match status" value="1"/>
</dbReference>
<comment type="catalytic activity">
    <reaction evidence="1">
        <text>isopentenyl diphosphate = dimethylallyl diphosphate</text>
        <dbReference type="Rhea" id="RHEA:23284"/>
        <dbReference type="ChEBI" id="CHEBI:57623"/>
        <dbReference type="ChEBI" id="CHEBI:128769"/>
        <dbReference type="EC" id="5.3.3.2"/>
    </reaction>
</comment>
<name>A0ABY7DVJ9_MYAAR</name>
<feature type="domain" description="Nudix hydrolase" evidence="8">
    <location>
        <begin position="44"/>
        <end position="197"/>
    </location>
</feature>
<organism evidence="9 10">
    <name type="scientific">Mya arenaria</name>
    <name type="common">Soft-shell clam</name>
    <dbReference type="NCBI Taxonomy" id="6604"/>
    <lineage>
        <taxon>Eukaryota</taxon>
        <taxon>Metazoa</taxon>
        <taxon>Spiralia</taxon>
        <taxon>Lophotrochozoa</taxon>
        <taxon>Mollusca</taxon>
        <taxon>Bivalvia</taxon>
        <taxon>Autobranchia</taxon>
        <taxon>Heteroconchia</taxon>
        <taxon>Euheterodonta</taxon>
        <taxon>Imparidentia</taxon>
        <taxon>Neoheterodontei</taxon>
        <taxon>Myida</taxon>
        <taxon>Myoidea</taxon>
        <taxon>Myidae</taxon>
        <taxon>Mya</taxon>
    </lineage>
</organism>
<dbReference type="PANTHER" id="PTHR10885">
    <property type="entry name" value="ISOPENTENYL-DIPHOSPHATE DELTA-ISOMERASE"/>
    <property type="match status" value="1"/>
</dbReference>
<dbReference type="PROSITE" id="PS51462">
    <property type="entry name" value="NUDIX"/>
    <property type="match status" value="1"/>
</dbReference>
<dbReference type="EMBL" id="CP111014">
    <property type="protein sequence ID" value="WAR00670.1"/>
    <property type="molecule type" value="Genomic_DNA"/>
</dbReference>
<evidence type="ECO:0000256" key="1">
    <source>
        <dbReference type="ARBA" id="ARBA00000374"/>
    </source>
</evidence>
<comment type="function">
    <text evidence="2">Catalyzes the 1,3-allylic rearrangement of the homoallylic substrate isopentenyl (IPP) to its highly electrophilic allylic isomer, dimethylallyl diphosphate (DMAPP).</text>
</comment>
<evidence type="ECO:0000256" key="7">
    <source>
        <dbReference type="ARBA" id="ARBA00023235"/>
    </source>
</evidence>
<evidence type="ECO:0000256" key="6">
    <source>
        <dbReference type="ARBA" id="ARBA00023229"/>
    </source>
</evidence>
<dbReference type="InterPro" id="IPR000086">
    <property type="entry name" value="NUDIX_hydrolase_dom"/>
</dbReference>
<keyword evidence="6" id="KW-0414">Isoprene biosynthesis</keyword>
<dbReference type="Gene3D" id="3.90.79.10">
    <property type="entry name" value="Nucleoside Triphosphate Pyrophosphohydrolase"/>
    <property type="match status" value="1"/>
</dbReference>
<evidence type="ECO:0000313" key="10">
    <source>
        <dbReference type="Proteomes" id="UP001164746"/>
    </source>
</evidence>
<reference evidence="9" key="1">
    <citation type="submission" date="2022-11" db="EMBL/GenBank/DDBJ databases">
        <title>Centuries of genome instability and evolution in soft-shell clam transmissible cancer (bioRxiv).</title>
        <authorList>
            <person name="Hart S.F.M."/>
            <person name="Yonemitsu M.A."/>
            <person name="Giersch R.M."/>
            <person name="Beal B.F."/>
            <person name="Arriagada G."/>
            <person name="Davis B.W."/>
            <person name="Ostrander E.A."/>
            <person name="Goff S.P."/>
            <person name="Metzger M.J."/>
        </authorList>
    </citation>
    <scope>NUCLEOTIDE SEQUENCE</scope>
    <source>
        <strain evidence="9">MELC-2E11</strain>
        <tissue evidence="9">Siphon/mantle</tissue>
    </source>
</reference>
<evidence type="ECO:0000313" key="9">
    <source>
        <dbReference type="EMBL" id="WAR00670.1"/>
    </source>
</evidence>
<evidence type="ECO:0000256" key="2">
    <source>
        <dbReference type="ARBA" id="ARBA00003951"/>
    </source>
</evidence>
<evidence type="ECO:0000256" key="5">
    <source>
        <dbReference type="ARBA" id="ARBA00012057"/>
    </source>
</evidence>
<comment type="pathway">
    <text evidence="3">Isoprenoid biosynthesis; dimethylallyl diphosphate biosynthesis; dimethylallyl diphosphate from isopentenyl diphosphate: step 1/1.</text>
</comment>
<accession>A0ABY7DVJ9</accession>
<dbReference type="EC" id="5.3.3.2" evidence="5"/>
<keyword evidence="10" id="KW-1185">Reference proteome</keyword>
<evidence type="ECO:0000256" key="3">
    <source>
        <dbReference type="ARBA" id="ARBA00004826"/>
    </source>
</evidence>
<sequence>MKSHDELQQTYLKEVCILVNENDKVLGSASKKDCHLLSNINGGMLHRAFSVFLFNSKNELLLQQRSNAKITFPGMFTNTCCSHPLSTKLEMDEEKAMGVKRAAQRKLFHELGITPDQIPLNIFEYITRIQYSALNQPNDGIFGENEIDYVLIVKRDVDVSLNYNEVQSYRYVDQEGMKDLLAKAESGHILLTPWFTMICKEFLFKWWANLKKTTDFVDHKNIHKLSQ</sequence>
<proteinExistence type="inferred from homology"/>
<protein>
    <recommendedName>
        <fullName evidence="5">isopentenyl-diphosphate Delta-isomerase</fullName>
        <ecNumber evidence="5">5.3.3.2</ecNumber>
    </recommendedName>
</protein>
<evidence type="ECO:0000259" key="8">
    <source>
        <dbReference type="PROSITE" id="PS51462"/>
    </source>
</evidence>
<dbReference type="Proteomes" id="UP001164746">
    <property type="component" value="Chromosome 3"/>
</dbReference>
<dbReference type="InterPro" id="IPR015797">
    <property type="entry name" value="NUDIX_hydrolase-like_dom_sf"/>
</dbReference>
<dbReference type="PIRSF" id="PIRSF018427">
    <property type="entry name" value="Isopntndiph_ism"/>
    <property type="match status" value="1"/>
</dbReference>
<dbReference type="CDD" id="cd02885">
    <property type="entry name" value="NUDIX_IPP_Isomerase"/>
    <property type="match status" value="1"/>
</dbReference>
<comment type="similarity">
    <text evidence="4">Belongs to the IPP isomerase type 1 family.</text>
</comment>
<keyword evidence="7" id="KW-0413">Isomerase</keyword>
<dbReference type="Pfam" id="PF00293">
    <property type="entry name" value="NUDIX"/>
    <property type="match status" value="1"/>
</dbReference>